<dbReference type="InterPro" id="IPR001509">
    <property type="entry name" value="Epimerase_deHydtase"/>
</dbReference>
<evidence type="ECO:0000259" key="1">
    <source>
        <dbReference type="Pfam" id="PF01370"/>
    </source>
</evidence>
<dbReference type="InterPro" id="IPR050177">
    <property type="entry name" value="Lipid_A_modif_metabolic_enz"/>
</dbReference>
<accession>A0A7X1ZHP2</accession>
<proteinExistence type="predicted"/>
<dbReference type="Gene3D" id="3.40.50.720">
    <property type="entry name" value="NAD(P)-binding Rossmann-like Domain"/>
    <property type="match status" value="1"/>
</dbReference>
<reference evidence="2 3" key="1">
    <citation type="submission" date="2019-10" db="EMBL/GenBank/DDBJ databases">
        <title>Draft whole-genome sequence of the purple nonsulfur photosynthetic bacterium Roseospira navarrensis DSM 15114.</title>
        <authorList>
            <person name="Kyndt J.A."/>
            <person name="Meyer T.E."/>
        </authorList>
    </citation>
    <scope>NUCLEOTIDE SEQUENCE [LARGE SCALE GENOMIC DNA]</scope>
    <source>
        <strain evidence="2 3">DSM 15114</strain>
    </source>
</reference>
<dbReference type="Proteomes" id="UP000434582">
    <property type="component" value="Unassembled WGS sequence"/>
</dbReference>
<dbReference type="PANTHER" id="PTHR43245">
    <property type="entry name" value="BIFUNCTIONAL POLYMYXIN RESISTANCE PROTEIN ARNA"/>
    <property type="match status" value="1"/>
</dbReference>
<dbReference type="OrthoDB" id="9801785at2"/>
<evidence type="ECO:0000313" key="3">
    <source>
        <dbReference type="Proteomes" id="UP000434582"/>
    </source>
</evidence>
<protein>
    <submittedName>
        <fullName evidence="2">SDR family NAD(P)-dependent oxidoreductase</fullName>
    </submittedName>
</protein>
<organism evidence="2 3">
    <name type="scientific">Roseospira navarrensis</name>
    <dbReference type="NCBI Taxonomy" id="140058"/>
    <lineage>
        <taxon>Bacteria</taxon>
        <taxon>Pseudomonadati</taxon>
        <taxon>Pseudomonadota</taxon>
        <taxon>Alphaproteobacteria</taxon>
        <taxon>Rhodospirillales</taxon>
        <taxon>Rhodospirillaceae</taxon>
        <taxon>Roseospira</taxon>
    </lineage>
</organism>
<dbReference type="PANTHER" id="PTHR43245:SF13">
    <property type="entry name" value="UDP-D-APIOSE_UDP-D-XYLOSE SYNTHASE 2"/>
    <property type="match status" value="1"/>
</dbReference>
<dbReference type="SUPFAM" id="SSF51735">
    <property type="entry name" value="NAD(P)-binding Rossmann-fold domains"/>
    <property type="match status" value="1"/>
</dbReference>
<dbReference type="Pfam" id="PF01370">
    <property type="entry name" value="Epimerase"/>
    <property type="match status" value="1"/>
</dbReference>
<dbReference type="RefSeq" id="WP_153344889.1">
    <property type="nucleotide sequence ID" value="NZ_WIVE01000042.1"/>
</dbReference>
<gene>
    <name evidence="2" type="ORF">GHC57_12940</name>
</gene>
<dbReference type="AlphaFoldDB" id="A0A7X1ZHP2"/>
<sequence length="346" mass="36707">MSPTLPADAAPTRPRRWLVTGAAGFIGSTLARTLAERGDTVVGLDNFFSGRRANIERLERVCGDRFHFIEGDMLDPATLERAIAGCDAVAHLAAQVAVIRSIDRPEETHEINTTGFMRVARAAGQAGVSHLVYASSCAVYGDNPALPLPETAETRPMSPYAASKLANEAYAGGFSVLNPDLTMIGLRFFNVFGAWQDPSGGYAAVIPRWTERLLKGDQAILFGDGSATRDFVHVANVCDAILAAAEAGPAQAGGVYNVATGVATRLDTLYTVLSGLLVEAGRLPERPDPDHRPWRAGEILHSYADTRGAATALGFSAAVDLEQGLRRMLTEEYGLALLGASDPNGI</sequence>
<keyword evidence="3" id="KW-1185">Reference proteome</keyword>
<dbReference type="EMBL" id="WIVE01000042">
    <property type="protein sequence ID" value="MQX37425.1"/>
    <property type="molecule type" value="Genomic_DNA"/>
</dbReference>
<feature type="domain" description="NAD-dependent epimerase/dehydratase" evidence="1">
    <location>
        <begin position="17"/>
        <end position="259"/>
    </location>
</feature>
<name>A0A7X1ZHP2_9PROT</name>
<dbReference type="Gene3D" id="3.90.25.10">
    <property type="entry name" value="UDP-galactose 4-epimerase, domain 1"/>
    <property type="match status" value="1"/>
</dbReference>
<evidence type="ECO:0000313" key="2">
    <source>
        <dbReference type="EMBL" id="MQX37425.1"/>
    </source>
</evidence>
<comment type="caution">
    <text evidence="2">The sequence shown here is derived from an EMBL/GenBank/DDBJ whole genome shotgun (WGS) entry which is preliminary data.</text>
</comment>
<dbReference type="InterPro" id="IPR036291">
    <property type="entry name" value="NAD(P)-bd_dom_sf"/>
</dbReference>